<organism evidence="10">
    <name type="scientific">candidate division WOR-3 bacterium</name>
    <dbReference type="NCBI Taxonomy" id="2052148"/>
    <lineage>
        <taxon>Bacteria</taxon>
        <taxon>Bacteria division WOR-3</taxon>
    </lineage>
</organism>
<feature type="domain" description="Thioredoxin" evidence="9">
    <location>
        <begin position="32"/>
        <end position="172"/>
    </location>
</feature>
<dbReference type="SUPFAM" id="SSF52833">
    <property type="entry name" value="Thioredoxin-like"/>
    <property type="match status" value="1"/>
</dbReference>
<dbReference type="GO" id="GO:0030313">
    <property type="term" value="C:cell envelope"/>
    <property type="evidence" value="ECO:0007669"/>
    <property type="project" value="UniProtKB-SubCell"/>
</dbReference>
<dbReference type="Pfam" id="PF00578">
    <property type="entry name" value="AhpC-TSA"/>
    <property type="match status" value="1"/>
</dbReference>
<comment type="subcellular location">
    <subcellularLocation>
        <location evidence="1">Cell envelope</location>
    </subcellularLocation>
</comment>
<name>A0A7C0VAC9_UNCW3</name>
<accession>A0A7C0VAC9</accession>
<keyword evidence="5" id="KW-0560">Oxidoreductase</keyword>
<dbReference type="Proteomes" id="UP000885847">
    <property type="component" value="Unassembled WGS sequence"/>
</dbReference>
<keyword evidence="8" id="KW-0732">Signal</keyword>
<dbReference type="PANTHER" id="PTHR42852:SF6">
    <property type="entry name" value="THIOL:DISULFIDE INTERCHANGE PROTEIN DSBE"/>
    <property type="match status" value="1"/>
</dbReference>
<comment type="caution">
    <text evidence="10">The sequence shown here is derived from an EMBL/GenBank/DDBJ whole genome shotgun (WGS) entry which is preliminary data.</text>
</comment>
<evidence type="ECO:0000256" key="3">
    <source>
        <dbReference type="ARBA" id="ARBA00022559"/>
    </source>
</evidence>
<protein>
    <submittedName>
        <fullName evidence="10">TlpA family protein disulfide reductase</fullName>
    </submittedName>
</protein>
<evidence type="ECO:0000256" key="1">
    <source>
        <dbReference type="ARBA" id="ARBA00004196"/>
    </source>
</evidence>
<evidence type="ECO:0000313" key="10">
    <source>
        <dbReference type="EMBL" id="HDI82967.1"/>
    </source>
</evidence>
<proteinExistence type="inferred from homology"/>
<dbReference type="GO" id="GO:0017004">
    <property type="term" value="P:cytochrome complex assembly"/>
    <property type="evidence" value="ECO:0007669"/>
    <property type="project" value="UniProtKB-KW"/>
</dbReference>
<dbReference type="PROSITE" id="PS51352">
    <property type="entry name" value="THIOREDOXIN_2"/>
    <property type="match status" value="1"/>
</dbReference>
<reference evidence="10" key="1">
    <citation type="journal article" date="2020" name="mSystems">
        <title>Genome- and Community-Level Interaction Insights into Carbon Utilization and Element Cycling Functions of Hydrothermarchaeota in Hydrothermal Sediment.</title>
        <authorList>
            <person name="Zhou Z."/>
            <person name="Liu Y."/>
            <person name="Xu W."/>
            <person name="Pan J."/>
            <person name="Luo Z.H."/>
            <person name="Li M."/>
        </authorList>
    </citation>
    <scope>NUCLEOTIDE SEQUENCE [LARGE SCALE GENOMIC DNA]</scope>
    <source>
        <strain evidence="10">HyVt-102</strain>
    </source>
</reference>
<comment type="similarity">
    <text evidence="2">Belongs to the glutathione peroxidase family.</text>
</comment>
<sequence>MRKLLLILLAGIIAFSGCNKSSENNNKKPASTRVEDSGIDFTLNGLDGKTYRLSDYRGKVVLLDFWASWCGPCRISMPYFNKLYEEYRDEGLIVLGIGLENNPNNLINAAKSIGVTYPILQGTREIAQRFAIRAIPTTYLINKKGEIVSRHVGFSQEVLKNMEKEILELLRD</sequence>
<dbReference type="PANTHER" id="PTHR42852">
    <property type="entry name" value="THIOL:DISULFIDE INTERCHANGE PROTEIN DSBE"/>
    <property type="match status" value="1"/>
</dbReference>
<keyword evidence="7" id="KW-0676">Redox-active center</keyword>
<evidence type="ECO:0000256" key="8">
    <source>
        <dbReference type="SAM" id="SignalP"/>
    </source>
</evidence>
<evidence type="ECO:0000256" key="7">
    <source>
        <dbReference type="ARBA" id="ARBA00023284"/>
    </source>
</evidence>
<evidence type="ECO:0000256" key="2">
    <source>
        <dbReference type="ARBA" id="ARBA00006926"/>
    </source>
</evidence>
<dbReference type="InterPro" id="IPR017937">
    <property type="entry name" value="Thioredoxin_CS"/>
</dbReference>
<evidence type="ECO:0000256" key="4">
    <source>
        <dbReference type="ARBA" id="ARBA00022748"/>
    </source>
</evidence>
<dbReference type="AlphaFoldDB" id="A0A7C0VAC9"/>
<dbReference type="GO" id="GO:0004601">
    <property type="term" value="F:peroxidase activity"/>
    <property type="evidence" value="ECO:0007669"/>
    <property type="project" value="UniProtKB-KW"/>
</dbReference>
<dbReference type="InterPro" id="IPR036249">
    <property type="entry name" value="Thioredoxin-like_sf"/>
</dbReference>
<evidence type="ECO:0000256" key="5">
    <source>
        <dbReference type="ARBA" id="ARBA00023002"/>
    </source>
</evidence>
<dbReference type="CDD" id="cd02966">
    <property type="entry name" value="TlpA_like_family"/>
    <property type="match status" value="1"/>
</dbReference>
<dbReference type="InterPro" id="IPR013766">
    <property type="entry name" value="Thioredoxin_domain"/>
</dbReference>
<keyword evidence="3" id="KW-0575">Peroxidase</keyword>
<evidence type="ECO:0000256" key="6">
    <source>
        <dbReference type="ARBA" id="ARBA00023157"/>
    </source>
</evidence>
<dbReference type="PROSITE" id="PS51257">
    <property type="entry name" value="PROKAR_LIPOPROTEIN"/>
    <property type="match status" value="1"/>
</dbReference>
<keyword evidence="6" id="KW-1015">Disulfide bond</keyword>
<feature type="chain" id="PRO_5028241419" evidence="8">
    <location>
        <begin position="22"/>
        <end position="172"/>
    </location>
</feature>
<dbReference type="GO" id="GO:0006979">
    <property type="term" value="P:response to oxidative stress"/>
    <property type="evidence" value="ECO:0007669"/>
    <property type="project" value="InterPro"/>
</dbReference>
<feature type="signal peptide" evidence="8">
    <location>
        <begin position="1"/>
        <end position="21"/>
    </location>
</feature>
<dbReference type="InterPro" id="IPR000866">
    <property type="entry name" value="AhpC/TSA"/>
</dbReference>
<dbReference type="PROSITE" id="PS51355">
    <property type="entry name" value="GLUTATHIONE_PEROXID_3"/>
    <property type="match status" value="1"/>
</dbReference>
<dbReference type="InterPro" id="IPR050553">
    <property type="entry name" value="Thioredoxin_ResA/DsbE_sf"/>
</dbReference>
<dbReference type="PROSITE" id="PS00194">
    <property type="entry name" value="THIOREDOXIN_1"/>
    <property type="match status" value="1"/>
</dbReference>
<dbReference type="InterPro" id="IPR000889">
    <property type="entry name" value="Glutathione_peroxidase"/>
</dbReference>
<dbReference type="Gene3D" id="3.40.30.10">
    <property type="entry name" value="Glutaredoxin"/>
    <property type="match status" value="1"/>
</dbReference>
<gene>
    <name evidence="10" type="ORF">ENF18_04160</name>
</gene>
<dbReference type="EMBL" id="DQWE01000198">
    <property type="protein sequence ID" value="HDI82967.1"/>
    <property type="molecule type" value="Genomic_DNA"/>
</dbReference>
<evidence type="ECO:0000259" key="9">
    <source>
        <dbReference type="PROSITE" id="PS51352"/>
    </source>
</evidence>
<keyword evidence="4" id="KW-0201">Cytochrome c-type biogenesis</keyword>